<dbReference type="PANTHER" id="PTHR43792:SF1">
    <property type="entry name" value="N-ACETYLTRANSFERASE DOMAIN-CONTAINING PROTEIN"/>
    <property type="match status" value="1"/>
</dbReference>
<dbReference type="SUPFAM" id="SSF55729">
    <property type="entry name" value="Acyl-CoA N-acyltransferases (Nat)"/>
    <property type="match status" value="1"/>
</dbReference>
<dbReference type="AlphaFoldDB" id="A0A3G7TVC8"/>
<dbReference type="PROSITE" id="PS51186">
    <property type="entry name" value="GNAT"/>
    <property type="match status" value="1"/>
</dbReference>
<dbReference type="RefSeq" id="WP_124322265.1">
    <property type="nucleotide sequence ID" value="NZ_CP027753.1"/>
</dbReference>
<dbReference type="InterPro" id="IPR000182">
    <property type="entry name" value="GNAT_dom"/>
</dbReference>
<proteinExistence type="predicted"/>
<dbReference type="Proteomes" id="UP000268048">
    <property type="component" value="Chromosome"/>
</dbReference>
<sequence>MPLFLETKRLNIQTPSVNDFDHWAALLIEWNAERFTPERIQNELNEAITHFKKHGFSMGSVYEKDSKIFIGHAGLVYLDYNDAQPDIEVGYALHKSYWNKGYATELAEELIKWGFHHLPIKKLVAVTRPENKRSQRVLEKIGMSNTKIIQLHNDDFLFYEVYSSQAVR</sequence>
<dbReference type="PANTHER" id="PTHR43792">
    <property type="entry name" value="GNAT FAMILY, PUTATIVE (AFU_ORTHOLOGUE AFUA_3G00765)-RELATED-RELATED"/>
    <property type="match status" value="1"/>
</dbReference>
<feature type="domain" description="N-acetyltransferase" evidence="1">
    <location>
        <begin position="10"/>
        <end position="168"/>
    </location>
</feature>
<name>A0A3G7TVC8_9PSED</name>
<reference evidence="2 3" key="1">
    <citation type="submission" date="2018-03" db="EMBL/GenBank/DDBJ databases">
        <title>Diversity of phytobeneficial traits revealed by whole-genome analysis of worldwide-isolated phenazine-producing Pseudomonas spp.</title>
        <authorList>
            <person name="Biessy A."/>
            <person name="Novinscak A."/>
            <person name="Blom J."/>
            <person name="Leger G."/>
            <person name="Thomashow L.S."/>
            <person name="Cazorla F.M."/>
            <person name="Josic D."/>
            <person name="Filion M."/>
        </authorList>
    </citation>
    <scope>NUCLEOTIDE SEQUENCE [LARGE SCALE GENOMIC DNA]</scope>
    <source>
        <strain evidence="2 3">B25</strain>
    </source>
</reference>
<evidence type="ECO:0000313" key="2">
    <source>
        <dbReference type="EMBL" id="AZE51084.1"/>
    </source>
</evidence>
<dbReference type="GO" id="GO:0016747">
    <property type="term" value="F:acyltransferase activity, transferring groups other than amino-acyl groups"/>
    <property type="evidence" value="ECO:0007669"/>
    <property type="project" value="InterPro"/>
</dbReference>
<organism evidence="2 3">
    <name type="scientific">Pseudomonas chlororaphis</name>
    <dbReference type="NCBI Taxonomy" id="587753"/>
    <lineage>
        <taxon>Bacteria</taxon>
        <taxon>Pseudomonadati</taxon>
        <taxon>Pseudomonadota</taxon>
        <taxon>Gammaproteobacteria</taxon>
        <taxon>Pseudomonadales</taxon>
        <taxon>Pseudomonadaceae</taxon>
        <taxon>Pseudomonas</taxon>
    </lineage>
</organism>
<gene>
    <name evidence="2" type="ORF">C4K04_5436</name>
</gene>
<dbReference type="Pfam" id="PF13302">
    <property type="entry name" value="Acetyltransf_3"/>
    <property type="match status" value="1"/>
</dbReference>
<evidence type="ECO:0000313" key="3">
    <source>
        <dbReference type="Proteomes" id="UP000268048"/>
    </source>
</evidence>
<dbReference type="Gene3D" id="3.40.630.30">
    <property type="match status" value="1"/>
</dbReference>
<protein>
    <recommendedName>
        <fullName evidence="1">N-acetyltransferase domain-containing protein</fullName>
    </recommendedName>
</protein>
<dbReference type="EMBL" id="CP027753">
    <property type="protein sequence ID" value="AZE51084.1"/>
    <property type="molecule type" value="Genomic_DNA"/>
</dbReference>
<dbReference type="InterPro" id="IPR016181">
    <property type="entry name" value="Acyl_CoA_acyltransferase"/>
</dbReference>
<dbReference type="InterPro" id="IPR051531">
    <property type="entry name" value="N-acetyltransferase"/>
</dbReference>
<evidence type="ECO:0000259" key="1">
    <source>
        <dbReference type="PROSITE" id="PS51186"/>
    </source>
</evidence>
<accession>A0A3G7TVC8</accession>